<name>A0A1A8RN88_9TELE</name>
<protein>
    <submittedName>
        <fullName evidence="1">Alcohol dehydrogenase transcription factor Myb/SANT-like</fullName>
    </submittedName>
</protein>
<sequence length="39" mass="4041">CRVTSCSVGDSCSPAASRLVGRAKQQLTRARRAAAVTCC</sequence>
<feature type="non-terminal residue" evidence="1">
    <location>
        <position position="1"/>
    </location>
</feature>
<feature type="non-terminal residue" evidence="1">
    <location>
        <position position="39"/>
    </location>
</feature>
<reference evidence="1" key="2">
    <citation type="submission" date="2016-06" db="EMBL/GenBank/DDBJ databases">
        <title>The genome of a short-lived fish provides insights into sex chromosome evolution and the genetic control of aging.</title>
        <authorList>
            <person name="Reichwald K."/>
            <person name="Felder M."/>
            <person name="Petzold A."/>
            <person name="Koch P."/>
            <person name="Groth M."/>
            <person name="Platzer M."/>
        </authorList>
    </citation>
    <scope>NUCLEOTIDE SEQUENCE</scope>
    <source>
        <tissue evidence="1">Brain</tissue>
    </source>
</reference>
<evidence type="ECO:0000313" key="1">
    <source>
        <dbReference type="EMBL" id="SBS07461.1"/>
    </source>
</evidence>
<accession>A0A1A8RN88</accession>
<reference evidence="1" key="1">
    <citation type="submission" date="2016-05" db="EMBL/GenBank/DDBJ databases">
        <authorList>
            <person name="Lavstsen T."/>
            <person name="Jespersen J.S."/>
        </authorList>
    </citation>
    <scope>NUCLEOTIDE SEQUENCE</scope>
    <source>
        <tissue evidence="1">Brain</tissue>
    </source>
</reference>
<dbReference type="AlphaFoldDB" id="A0A1A8RN88"/>
<organism evidence="1">
    <name type="scientific">Nothobranchius rachovii</name>
    <name type="common">bluefin notho</name>
    <dbReference type="NCBI Taxonomy" id="451742"/>
    <lineage>
        <taxon>Eukaryota</taxon>
        <taxon>Metazoa</taxon>
        <taxon>Chordata</taxon>
        <taxon>Craniata</taxon>
        <taxon>Vertebrata</taxon>
        <taxon>Euteleostomi</taxon>
        <taxon>Actinopterygii</taxon>
        <taxon>Neopterygii</taxon>
        <taxon>Teleostei</taxon>
        <taxon>Neoteleostei</taxon>
        <taxon>Acanthomorphata</taxon>
        <taxon>Ovalentaria</taxon>
        <taxon>Atherinomorphae</taxon>
        <taxon>Cyprinodontiformes</taxon>
        <taxon>Nothobranchiidae</taxon>
        <taxon>Nothobranchius</taxon>
    </lineage>
</organism>
<proteinExistence type="predicted"/>
<dbReference type="EMBL" id="HAEH01018293">
    <property type="protein sequence ID" value="SBS07461.1"/>
    <property type="molecule type" value="Transcribed_RNA"/>
</dbReference>
<gene>
    <name evidence="1" type="primary">Nfu_g_1_024793</name>
</gene>